<evidence type="ECO:0000313" key="2">
    <source>
        <dbReference type="Proteomes" id="UP000183832"/>
    </source>
</evidence>
<gene>
    <name evidence="1" type="ORF">CLUMA_CG013805</name>
</gene>
<organism evidence="1 2">
    <name type="scientific">Clunio marinus</name>
    <dbReference type="NCBI Taxonomy" id="568069"/>
    <lineage>
        <taxon>Eukaryota</taxon>
        <taxon>Metazoa</taxon>
        <taxon>Ecdysozoa</taxon>
        <taxon>Arthropoda</taxon>
        <taxon>Hexapoda</taxon>
        <taxon>Insecta</taxon>
        <taxon>Pterygota</taxon>
        <taxon>Neoptera</taxon>
        <taxon>Endopterygota</taxon>
        <taxon>Diptera</taxon>
        <taxon>Nematocera</taxon>
        <taxon>Chironomoidea</taxon>
        <taxon>Chironomidae</taxon>
        <taxon>Clunio</taxon>
    </lineage>
</organism>
<evidence type="ECO:0000313" key="1">
    <source>
        <dbReference type="EMBL" id="CRL00543.1"/>
    </source>
</evidence>
<sequence length="92" mass="10790">MKKLGKGISLSRYLNIKKETKENFTATKMQLNKSLKTPQDSTIFLKLSLHRSIILDEQHQHHLAQNIKDDPIILKSPLRKSERFSQKYKNKT</sequence>
<dbReference type="Proteomes" id="UP000183832">
    <property type="component" value="Unassembled WGS sequence"/>
</dbReference>
<keyword evidence="2" id="KW-1185">Reference proteome</keyword>
<dbReference type="OrthoDB" id="371463at2759"/>
<name>A0A1J1IJX7_9DIPT</name>
<dbReference type="AlphaFoldDB" id="A0A1J1IJX7"/>
<protein>
    <submittedName>
        <fullName evidence="1">CLUMA_CG013805, isoform A</fullName>
    </submittedName>
</protein>
<accession>A0A1J1IJX7</accession>
<reference evidence="1 2" key="1">
    <citation type="submission" date="2015-04" db="EMBL/GenBank/DDBJ databases">
        <authorList>
            <person name="Syromyatnikov M.Y."/>
            <person name="Popov V.N."/>
        </authorList>
    </citation>
    <scope>NUCLEOTIDE SEQUENCE [LARGE SCALE GENOMIC DNA]</scope>
</reference>
<proteinExistence type="predicted"/>
<dbReference type="EMBL" id="CVRI01000054">
    <property type="protein sequence ID" value="CRL00543.1"/>
    <property type="molecule type" value="Genomic_DNA"/>
</dbReference>